<reference evidence="5" key="2">
    <citation type="submission" date="2015-01" db="EMBL/GenBank/DDBJ databases">
        <title>Evolutionary Origins and Diversification of the Mycorrhizal Mutualists.</title>
        <authorList>
            <consortium name="DOE Joint Genome Institute"/>
            <consortium name="Mycorrhizal Genomics Consortium"/>
            <person name="Kohler A."/>
            <person name="Kuo A."/>
            <person name="Nagy L.G."/>
            <person name="Floudas D."/>
            <person name="Copeland A."/>
            <person name="Barry K.W."/>
            <person name="Cichocki N."/>
            <person name="Veneault-Fourrey C."/>
            <person name="LaButti K."/>
            <person name="Lindquist E.A."/>
            <person name="Lipzen A."/>
            <person name="Lundell T."/>
            <person name="Morin E."/>
            <person name="Murat C."/>
            <person name="Riley R."/>
            <person name="Ohm R."/>
            <person name="Sun H."/>
            <person name="Tunlid A."/>
            <person name="Henrissat B."/>
            <person name="Grigoriev I.V."/>
            <person name="Hibbett D.S."/>
            <person name="Martin F."/>
        </authorList>
    </citation>
    <scope>NUCLEOTIDE SEQUENCE [LARGE SCALE GENOMIC DNA]</scope>
    <source>
        <strain evidence="5">MAFF 305830</strain>
    </source>
</reference>
<reference evidence="4 5" key="1">
    <citation type="submission" date="2014-04" db="EMBL/GenBank/DDBJ databases">
        <authorList>
            <consortium name="DOE Joint Genome Institute"/>
            <person name="Kuo A."/>
            <person name="Zuccaro A."/>
            <person name="Kohler A."/>
            <person name="Nagy L.G."/>
            <person name="Floudas D."/>
            <person name="Copeland A."/>
            <person name="Barry K.W."/>
            <person name="Cichocki N."/>
            <person name="Veneault-Fourrey C."/>
            <person name="LaButti K."/>
            <person name="Lindquist E.A."/>
            <person name="Lipzen A."/>
            <person name="Lundell T."/>
            <person name="Morin E."/>
            <person name="Murat C."/>
            <person name="Sun H."/>
            <person name="Tunlid A."/>
            <person name="Henrissat B."/>
            <person name="Grigoriev I.V."/>
            <person name="Hibbett D.S."/>
            <person name="Martin F."/>
            <person name="Nordberg H.P."/>
            <person name="Cantor M.N."/>
            <person name="Hua S.X."/>
        </authorList>
    </citation>
    <scope>NUCLEOTIDE SEQUENCE [LARGE SCALE GENOMIC DNA]</scope>
    <source>
        <strain evidence="4 5">MAFF 305830</strain>
    </source>
</reference>
<name>A0A0C3AG60_SERVB</name>
<dbReference type="GO" id="GO:0016020">
    <property type="term" value="C:membrane"/>
    <property type="evidence" value="ECO:0007669"/>
    <property type="project" value="TreeGrafter"/>
</dbReference>
<dbReference type="GO" id="GO:0019369">
    <property type="term" value="P:arachidonate metabolic process"/>
    <property type="evidence" value="ECO:0007669"/>
    <property type="project" value="TreeGrafter"/>
</dbReference>
<dbReference type="GO" id="GO:0016042">
    <property type="term" value="P:lipid catabolic process"/>
    <property type="evidence" value="ECO:0007669"/>
    <property type="project" value="UniProtKB-KW"/>
</dbReference>
<evidence type="ECO:0000256" key="3">
    <source>
        <dbReference type="SAM" id="Phobius"/>
    </source>
</evidence>
<dbReference type="STRING" id="933852.A0A0C3AG60"/>
<keyword evidence="2" id="KW-0443">Lipid metabolism</keyword>
<feature type="transmembrane region" description="Helical" evidence="3">
    <location>
        <begin position="357"/>
        <end position="379"/>
    </location>
</feature>
<dbReference type="OrthoDB" id="630895at2759"/>
<evidence type="ECO:0000256" key="1">
    <source>
        <dbReference type="ARBA" id="ARBA00022801"/>
    </source>
</evidence>
<dbReference type="PANTHER" id="PTHR24185">
    <property type="entry name" value="CALCIUM-INDEPENDENT PHOSPHOLIPASE A2-GAMMA"/>
    <property type="match status" value="1"/>
</dbReference>
<dbReference type="Gene3D" id="3.40.1090.10">
    <property type="entry name" value="Cytosolic phospholipase A2 catalytic domain"/>
    <property type="match status" value="1"/>
</dbReference>
<proteinExistence type="predicted"/>
<dbReference type="AlphaFoldDB" id="A0A0C3AG60"/>
<organism evidence="4 5">
    <name type="scientific">Serendipita vermifera MAFF 305830</name>
    <dbReference type="NCBI Taxonomy" id="933852"/>
    <lineage>
        <taxon>Eukaryota</taxon>
        <taxon>Fungi</taxon>
        <taxon>Dikarya</taxon>
        <taxon>Basidiomycota</taxon>
        <taxon>Agaricomycotina</taxon>
        <taxon>Agaricomycetes</taxon>
        <taxon>Sebacinales</taxon>
        <taxon>Serendipitaceae</taxon>
        <taxon>Serendipita</taxon>
    </lineage>
</organism>
<protein>
    <recommendedName>
        <fullName evidence="6">PNPLA domain-containing protein</fullName>
    </recommendedName>
</protein>
<keyword evidence="1" id="KW-0378">Hydrolase</keyword>
<evidence type="ECO:0000313" key="5">
    <source>
        <dbReference type="Proteomes" id="UP000054097"/>
    </source>
</evidence>
<gene>
    <name evidence="4" type="ORF">M408DRAFT_11431</name>
</gene>
<keyword evidence="3" id="KW-0472">Membrane</keyword>
<dbReference type="HOGENOM" id="CLU_641186_0_0_1"/>
<keyword evidence="3" id="KW-1133">Transmembrane helix</keyword>
<accession>A0A0C3AG60</accession>
<dbReference type="GO" id="GO:0047499">
    <property type="term" value="F:calcium-independent phospholipase A2 activity"/>
    <property type="evidence" value="ECO:0007669"/>
    <property type="project" value="TreeGrafter"/>
</dbReference>
<dbReference type="EMBL" id="KN824334">
    <property type="protein sequence ID" value="KIM23605.1"/>
    <property type="molecule type" value="Genomic_DNA"/>
</dbReference>
<sequence length="428" mass="48189">MSSAPSVWKVLSIDAAVDGPYVAFAQIKMIRVIMTELWRTKYRNDPTVEEINDMRPSDYFHFIFGTGTGGVLAVYFGRLHLTLGECEAHYKQLGDEVYTHPFSRFHIWQRCKYDSERMDQVLQKQTKCADGTLIDFSDEERGSCKAVVLTKQSHNAQPVRLIKSFKEDQGAAWQAIRATAASYSEFLQTIIGYTTVFASDAGASNPAEEAWNTITTLKSSGSRRRYTAPPSKGLCLISIGSGVQPPVRLPSKKAPSPQWSLQWWLFWVRKVLTLLLMLGRIILGGVLGLDPIKELTAVAKGSEGVHESMVLKFKKDELRQYFIPGNSGYFRFNFQSPSNGRQPQREPQLSRTTTQTIYANLGFILAYLLNPIWGVLNIFTRAETIAQWNQNKTLVEELVDDEFLDTNMSAKEKLSSAAALLRFDSKDA</sequence>
<dbReference type="InterPro" id="IPR016035">
    <property type="entry name" value="Acyl_Trfase/lysoPLipase"/>
</dbReference>
<dbReference type="Proteomes" id="UP000054097">
    <property type="component" value="Unassembled WGS sequence"/>
</dbReference>
<evidence type="ECO:0000313" key="4">
    <source>
        <dbReference type="EMBL" id="KIM23605.1"/>
    </source>
</evidence>
<evidence type="ECO:0000256" key="2">
    <source>
        <dbReference type="ARBA" id="ARBA00022963"/>
    </source>
</evidence>
<dbReference type="PANTHER" id="PTHR24185:SF1">
    <property type="entry name" value="CALCIUM-INDEPENDENT PHOSPHOLIPASE A2-GAMMA"/>
    <property type="match status" value="1"/>
</dbReference>
<keyword evidence="2" id="KW-0442">Lipid degradation</keyword>
<evidence type="ECO:0008006" key="6">
    <source>
        <dbReference type="Google" id="ProtNLM"/>
    </source>
</evidence>
<keyword evidence="3" id="KW-0812">Transmembrane</keyword>
<dbReference type="SUPFAM" id="SSF52151">
    <property type="entry name" value="FabD/lysophospholipase-like"/>
    <property type="match status" value="1"/>
</dbReference>
<keyword evidence="5" id="KW-1185">Reference proteome</keyword>